<comment type="caution">
    <text evidence="1">The sequence shown here is derived from an EMBL/GenBank/DDBJ whole genome shotgun (WGS) entry which is preliminary data.</text>
</comment>
<dbReference type="AlphaFoldDB" id="A0A2W6PGR7"/>
<evidence type="ECO:0000313" key="2">
    <source>
        <dbReference type="Proteomes" id="UP000249204"/>
    </source>
</evidence>
<reference evidence="1 2" key="1">
    <citation type="submission" date="2018-06" db="EMBL/GenBank/DDBJ databases">
        <title>Isolation of heavy metals resistant Paenibacillus silvae NC2 from Gold-Copper mine in ZiJin, China.</title>
        <authorList>
            <person name="Xu J."/>
            <person name="Mazhar H.S."/>
            <person name="Rensing C."/>
        </authorList>
    </citation>
    <scope>NUCLEOTIDE SEQUENCE [LARGE SCALE GENOMIC DNA]</scope>
    <source>
        <strain evidence="1 2">NC2</strain>
    </source>
</reference>
<proteinExistence type="predicted"/>
<accession>A0A2W6PGR7</accession>
<dbReference type="Proteomes" id="UP000249204">
    <property type="component" value="Unassembled WGS sequence"/>
</dbReference>
<sequence length="72" mass="8563">MSNNGIFIFDINKDEQLKECFISELQNLMAKYRVYNFKGEFNNDTEFSVSDFWLQGSGSSFYDFCYREPKSE</sequence>
<name>A0A2W6PGR7_9BACL</name>
<protein>
    <submittedName>
        <fullName evidence="1">Uncharacterized protein</fullName>
    </submittedName>
</protein>
<gene>
    <name evidence="1" type="ORF">DN757_01490</name>
</gene>
<dbReference type="EMBL" id="QKWW01000006">
    <property type="protein sequence ID" value="PZT57356.1"/>
    <property type="molecule type" value="Genomic_DNA"/>
</dbReference>
<evidence type="ECO:0000313" key="1">
    <source>
        <dbReference type="EMBL" id="PZT57356.1"/>
    </source>
</evidence>
<organism evidence="1 2">
    <name type="scientific">Paenibacillus silvae</name>
    <dbReference type="NCBI Taxonomy" id="1325358"/>
    <lineage>
        <taxon>Bacteria</taxon>
        <taxon>Bacillati</taxon>
        <taxon>Bacillota</taxon>
        <taxon>Bacilli</taxon>
        <taxon>Bacillales</taxon>
        <taxon>Paenibacillaceae</taxon>
        <taxon>Paenibacillus</taxon>
    </lineage>
</organism>